<dbReference type="AlphaFoldDB" id="A0AAV6X968"/>
<keyword evidence="1" id="KW-0812">Transmembrane</keyword>
<sequence>MEYNWHWVKALATACGFMVLIGLACCCLTSKPRPHGDNTTSTGACGCDGGYIAVIVLLGFLSLMWLKFLEHQISIHGLRRVLQNYGYTIDAREANRINRVERYAGNRGDT</sequence>
<reference evidence="2" key="1">
    <citation type="submission" date="2019-10" db="EMBL/GenBank/DDBJ databases">
        <authorList>
            <person name="Zhang R."/>
            <person name="Pan Y."/>
            <person name="Wang J."/>
            <person name="Ma R."/>
            <person name="Yu S."/>
        </authorList>
    </citation>
    <scope>NUCLEOTIDE SEQUENCE</scope>
    <source>
        <strain evidence="2">LA-IB0</strain>
        <tissue evidence="2">Leaf</tissue>
    </source>
</reference>
<accession>A0AAV6X968</accession>
<name>A0AAV6X968_9LAMI</name>
<organism evidence="2 3">
    <name type="scientific">Buddleja alternifolia</name>
    <dbReference type="NCBI Taxonomy" id="168488"/>
    <lineage>
        <taxon>Eukaryota</taxon>
        <taxon>Viridiplantae</taxon>
        <taxon>Streptophyta</taxon>
        <taxon>Embryophyta</taxon>
        <taxon>Tracheophyta</taxon>
        <taxon>Spermatophyta</taxon>
        <taxon>Magnoliopsida</taxon>
        <taxon>eudicotyledons</taxon>
        <taxon>Gunneridae</taxon>
        <taxon>Pentapetalae</taxon>
        <taxon>asterids</taxon>
        <taxon>lamiids</taxon>
        <taxon>Lamiales</taxon>
        <taxon>Scrophulariaceae</taxon>
        <taxon>Buddlejeae</taxon>
        <taxon>Buddleja</taxon>
    </lineage>
</organism>
<keyword evidence="1" id="KW-1133">Transmembrane helix</keyword>
<keyword evidence="3" id="KW-1185">Reference proteome</keyword>
<comment type="caution">
    <text evidence="2">The sequence shown here is derived from an EMBL/GenBank/DDBJ whole genome shotgun (WGS) entry which is preliminary data.</text>
</comment>
<evidence type="ECO:0000313" key="3">
    <source>
        <dbReference type="Proteomes" id="UP000826271"/>
    </source>
</evidence>
<keyword evidence="1" id="KW-0472">Membrane</keyword>
<evidence type="ECO:0000313" key="2">
    <source>
        <dbReference type="EMBL" id="KAG8376951.1"/>
    </source>
</evidence>
<dbReference type="EMBL" id="WHWC01000009">
    <property type="protein sequence ID" value="KAG8376951.1"/>
    <property type="molecule type" value="Genomic_DNA"/>
</dbReference>
<dbReference type="Proteomes" id="UP000826271">
    <property type="component" value="Unassembled WGS sequence"/>
</dbReference>
<feature type="transmembrane region" description="Helical" evidence="1">
    <location>
        <begin position="50"/>
        <end position="69"/>
    </location>
</feature>
<proteinExistence type="predicted"/>
<protein>
    <submittedName>
        <fullName evidence="2">Uncharacterized protein</fullName>
    </submittedName>
</protein>
<gene>
    <name evidence="2" type="ORF">BUALT_Bualt09G0117400</name>
</gene>
<evidence type="ECO:0000256" key="1">
    <source>
        <dbReference type="SAM" id="Phobius"/>
    </source>
</evidence>